<keyword evidence="4" id="KW-1185">Reference proteome</keyword>
<evidence type="ECO:0000259" key="1">
    <source>
        <dbReference type="Pfam" id="PF18082"/>
    </source>
</evidence>
<dbReference type="Proteomes" id="UP001305702">
    <property type="component" value="Chromosome"/>
</dbReference>
<dbReference type="GO" id="GO:0016746">
    <property type="term" value="F:acyltransferase activity"/>
    <property type="evidence" value="ECO:0007669"/>
    <property type="project" value="UniProtKB-KW"/>
</dbReference>
<dbReference type="Pfam" id="PF18082">
    <property type="entry name" value="NAT_N"/>
    <property type="match status" value="1"/>
</dbReference>
<organism evidence="3 4">
    <name type="scientific">Paenibacillus aurantius</name>
    <dbReference type="NCBI Taxonomy" id="2918900"/>
    <lineage>
        <taxon>Bacteria</taxon>
        <taxon>Bacillati</taxon>
        <taxon>Bacillota</taxon>
        <taxon>Bacilli</taxon>
        <taxon>Bacillales</taxon>
        <taxon>Paenibacillaceae</taxon>
        <taxon>Paenibacillus</taxon>
    </lineage>
</organism>
<evidence type="ECO:0000313" key="4">
    <source>
        <dbReference type="Proteomes" id="UP001305702"/>
    </source>
</evidence>
<protein>
    <submittedName>
        <fullName evidence="3">Acyltransferase domain-containing protein</fullName>
    </submittedName>
</protein>
<dbReference type="Pfam" id="PF18164">
    <property type="entry name" value="GNAT_C"/>
    <property type="match status" value="1"/>
</dbReference>
<sequence>MSFQKIPENASLIYDLPQEAMAEIAGLYPVIGANPGLSLLARFWSYLIFHQPPGTAGAVSTWPLPVPVLGDQAGIWPLAILVSGAERAFEAYRKLGMENRIALETLAFGGLYTRDYYRRNGRWGLSELNWLRRHVQARIFRLGRLVFNTGTYSWPFMTVRNRESQIITLCDGDVPYRADGLPDGTNNRREAESWLPVLQKSDLSLVGHPVASDGTVQRETIALDPNEWRVVLRKGDRVVDVHIPSGSKLSLKECEDAYREAYRFFPRYFPGIPFKAFVCKSWIMDPALSLILPPESNLVKFQRMFKPLPVIGDERQTYELVFDDPHVELDQFTPVTSLQKAIIRHVKLGNRMRSSAGFRLWEQPAGSVALS</sequence>
<feature type="domain" description="GNAT-like C-terminal" evidence="2">
    <location>
        <begin position="139"/>
        <end position="358"/>
    </location>
</feature>
<name>A0AA96L960_9BACL</name>
<evidence type="ECO:0000259" key="2">
    <source>
        <dbReference type="Pfam" id="PF18164"/>
    </source>
</evidence>
<gene>
    <name evidence="3" type="ORF">MJA45_14315</name>
</gene>
<evidence type="ECO:0000313" key="3">
    <source>
        <dbReference type="EMBL" id="WNQ08828.1"/>
    </source>
</evidence>
<dbReference type="AlphaFoldDB" id="A0AA96L960"/>
<reference evidence="3 4" key="1">
    <citation type="submission" date="2022-02" db="EMBL/GenBank/DDBJ databases">
        <title>Paenibacillus sp. MBLB1776 Whole Genome Shotgun Sequencing.</title>
        <authorList>
            <person name="Hwang C.Y."/>
            <person name="Cho E.-S."/>
            <person name="Seo M.-J."/>
        </authorList>
    </citation>
    <scope>NUCLEOTIDE SEQUENCE [LARGE SCALE GENOMIC DNA]</scope>
    <source>
        <strain evidence="3 4">MBLB1776</strain>
    </source>
</reference>
<feature type="domain" description="N-acyltransferase N-terminal" evidence="1">
    <location>
        <begin position="15"/>
        <end position="136"/>
    </location>
</feature>
<dbReference type="Gene3D" id="3.40.630.120">
    <property type="match status" value="1"/>
</dbReference>
<keyword evidence="3" id="KW-0808">Transferase</keyword>
<dbReference type="RefSeq" id="WP_315602595.1">
    <property type="nucleotide sequence ID" value="NZ_CP130318.1"/>
</dbReference>
<proteinExistence type="predicted"/>
<dbReference type="InterPro" id="IPR041273">
    <property type="entry name" value="NAT_N"/>
</dbReference>
<keyword evidence="3" id="KW-0012">Acyltransferase</keyword>
<dbReference type="EMBL" id="CP130318">
    <property type="protein sequence ID" value="WNQ08828.1"/>
    <property type="molecule type" value="Genomic_DNA"/>
</dbReference>
<accession>A0AA96L960</accession>
<dbReference type="InterPro" id="IPR041644">
    <property type="entry name" value="GNAT_C"/>
</dbReference>
<dbReference type="KEGG" id="paun:MJA45_14315"/>